<comment type="caution">
    <text evidence="1">The sequence shown here is derived from an EMBL/GenBank/DDBJ whole genome shotgun (WGS) entry which is preliminary data.</text>
</comment>
<reference evidence="1" key="1">
    <citation type="submission" date="2018-04" db="EMBL/GenBank/DDBJ databases">
        <title>Genome Analysis of a Prevalent Clone of Listeria monocytogenes Sequence Type 87 in China.</title>
        <authorList>
            <person name="Wang Y."/>
        </authorList>
    </citation>
    <scope>NUCLEOTIDE SEQUENCE</scope>
    <source>
        <strain evidence="1">ICDC_LM0449</strain>
    </source>
</reference>
<dbReference type="NCBIfam" id="TIGR01603">
    <property type="entry name" value="maj_tail_phi13"/>
    <property type="match status" value="1"/>
</dbReference>
<proteinExistence type="predicted"/>
<dbReference type="InterPro" id="IPR006490">
    <property type="entry name" value="Maj_tail_phi13"/>
</dbReference>
<dbReference type="AlphaFoldDB" id="A0A6C8N2X9"/>
<name>A0A6C8N2X9_LISMN</name>
<dbReference type="Pfam" id="PF04630">
    <property type="entry name" value="Phage_TTP_1"/>
    <property type="match status" value="1"/>
</dbReference>
<dbReference type="RefSeq" id="WP_150884225.1">
    <property type="nucleotide sequence ID" value="NZ_QDCA01000003.1"/>
</dbReference>
<evidence type="ECO:0000313" key="1">
    <source>
        <dbReference type="EMBL" id="KAA9534134.1"/>
    </source>
</evidence>
<accession>A0A6C8N2X9</accession>
<organism evidence="1">
    <name type="scientific">Listeria monocytogenes</name>
    <dbReference type="NCBI Taxonomy" id="1639"/>
    <lineage>
        <taxon>Bacteria</taxon>
        <taxon>Bacillati</taxon>
        <taxon>Bacillota</taxon>
        <taxon>Bacilli</taxon>
        <taxon>Bacillales</taxon>
        <taxon>Listeriaceae</taxon>
        <taxon>Listeria</taxon>
    </lineage>
</organism>
<gene>
    <name evidence="1" type="ORF">DCK33_08320</name>
</gene>
<dbReference type="InterPro" id="IPR006724">
    <property type="entry name" value="Phage_TTP"/>
</dbReference>
<sequence length="195" mass="21262">MTTVGFKLARFGIFDPTDETKVTKTFLVDGKNRKGGTVEADISGLDVEAVKSYASDGPYYVSKSGVGDVKQTISLLEPEADLEQALLGRVKGEDGIVRIGRSTRPPYASCVMEAEDLDGKPVFLVLLKGKYGQDDMKLATKEDKLPEPEATQYTGDFVYNNDGDVMLVAIGEEFREKVYKEAFPGYTETPAVPEG</sequence>
<dbReference type="EMBL" id="QDCA01000003">
    <property type="protein sequence ID" value="KAA9534134.1"/>
    <property type="molecule type" value="Genomic_DNA"/>
</dbReference>
<protein>
    <submittedName>
        <fullName evidence="1">Phage tail protein</fullName>
    </submittedName>
</protein>